<dbReference type="SUPFAM" id="SSF52096">
    <property type="entry name" value="ClpP/crotonase"/>
    <property type="match status" value="1"/>
</dbReference>
<comment type="caution">
    <text evidence="1">The sequence shown here is derived from an EMBL/GenBank/DDBJ whole genome shotgun (WGS) entry which is preliminary data.</text>
</comment>
<organism evidence="1 2">
    <name type="scientific">Spirosoma soli</name>
    <dbReference type="NCBI Taxonomy" id="1770529"/>
    <lineage>
        <taxon>Bacteria</taxon>
        <taxon>Pseudomonadati</taxon>
        <taxon>Bacteroidota</taxon>
        <taxon>Cytophagia</taxon>
        <taxon>Cytophagales</taxon>
        <taxon>Cytophagaceae</taxon>
        <taxon>Spirosoma</taxon>
    </lineage>
</organism>
<proteinExistence type="predicted"/>
<evidence type="ECO:0000313" key="2">
    <source>
        <dbReference type="Proteomes" id="UP001597469"/>
    </source>
</evidence>
<dbReference type="InterPro" id="IPR023562">
    <property type="entry name" value="ClpP/TepA"/>
</dbReference>
<dbReference type="RefSeq" id="WP_381525622.1">
    <property type="nucleotide sequence ID" value="NZ_JBHULN010000014.1"/>
</dbReference>
<protein>
    <submittedName>
        <fullName evidence="1">ATP-dependent Clp protease proteolytic subunit</fullName>
    </submittedName>
</protein>
<dbReference type="GO" id="GO:0006508">
    <property type="term" value="P:proteolysis"/>
    <property type="evidence" value="ECO:0007669"/>
    <property type="project" value="UniProtKB-KW"/>
</dbReference>
<keyword evidence="1" id="KW-0645">Protease</keyword>
<dbReference type="Gene3D" id="3.90.226.10">
    <property type="entry name" value="2-enoyl-CoA Hydratase, Chain A, domain 1"/>
    <property type="match status" value="1"/>
</dbReference>
<reference evidence="2" key="1">
    <citation type="journal article" date="2019" name="Int. J. Syst. Evol. Microbiol.">
        <title>The Global Catalogue of Microorganisms (GCM) 10K type strain sequencing project: providing services to taxonomists for standard genome sequencing and annotation.</title>
        <authorList>
            <consortium name="The Broad Institute Genomics Platform"/>
            <consortium name="The Broad Institute Genome Sequencing Center for Infectious Disease"/>
            <person name="Wu L."/>
            <person name="Ma J."/>
        </authorList>
    </citation>
    <scope>NUCLEOTIDE SEQUENCE [LARGE SCALE GENOMIC DNA]</scope>
    <source>
        <strain evidence="2">KCTC 42805</strain>
    </source>
</reference>
<dbReference type="Pfam" id="PF00574">
    <property type="entry name" value="CLP_protease"/>
    <property type="match status" value="1"/>
</dbReference>
<dbReference type="InterPro" id="IPR029045">
    <property type="entry name" value="ClpP/crotonase-like_dom_sf"/>
</dbReference>
<dbReference type="EMBL" id="JBHULN010000014">
    <property type="protein sequence ID" value="MFD2573027.1"/>
    <property type="molecule type" value="Genomic_DNA"/>
</dbReference>
<accession>A0ABW5M7R8</accession>
<keyword evidence="1" id="KW-0378">Hydrolase</keyword>
<dbReference type="Proteomes" id="UP001597469">
    <property type="component" value="Unassembled WGS sequence"/>
</dbReference>
<dbReference type="GO" id="GO:0008233">
    <property type="term" value="F:peptidase activity"/>
    <property type="evidence" value="ECO:0007669"/>
    <property type="project" value="UniProtKB-KW"/>
</dbReference>
<gene>
    <name evidence="1" type="ORF">ACFSUS_20460</name>
</gene>
<sequence length="68" mass="7887">MLGAPYAAALQAGFPEVEQVSRLLWAAMSDDKVLLRAQQRLERRADRDYWIKAEEAKEYGFIDEVLMR</sequence>
<keyword evidence="2" id="KW-1185">Reference proteome</keyword>
<evidence type="ECO:0000313" key="1">
    <source>
        <dbReference type="EMBL" id="MFD2573027.1"/>
    </source>
</evidence>
<name>A0ABW5M7R8_9BACT</name>